<gene>
    <name evidence="2" type="ORF">I4J89_42810</name>
</gene>
<reference evidence="2" key="1">
    <citation type="submission" date="2020-11" db="EMBL/GenBank/DDBJ databases">
        <title>Isolation and identification of active actinomycetes.</title>
        <authorList>
            <person name="Sun X."/>
        </authorList>
    </citation>
    <scope>NUCLEOTIDE SEQUENCE</scope>
    <source>
        <strain evidence="2">NEAU-A11</strain>
    </source>
</reference>
<keyword evidence="1" id="KW-1133">Transmembrane helix</keyword>
<keyword evidence="1" id="KW-0812">Transmembrane</keyword>
<keyword evidence="1" id="KW-0472">Membrane</keyword>
<keyword evidence="3" id="KW-1185">Reference proteome</keyword>
<protein>
    <submittedName>
        <fullName evidence="2">Uncharacterized protein</fullName>
    </submittedName>
</protein>
<accession>A0A931CKP1</accession>
<comment type="caution">
    <text evidence="2">The sequence shown here is derived from an EMBL/GenBank/DDBJ whole genome shotgun (WGS) entry which is preliminary data.</text>
</comment>
<organism evidence="2 3">
    <name type="scientific">Actinoplanes aureus</name>
    <dbReference type="NCBI Taxonomy" id="2792083"/>
    <lineage>
        <taxon>Bacteria</taxon>
        <taxon>Bacillati</taxon>
        <taxon>Actinomycetota</taxon>
        <taxon>Actinomycetes</taxon>
        <taxon>Micromonosporales</taxon>
        <taxon>Micromonosporaceae</taxon>
        <taxon>Actinoplanes</taxon>
    </lineage>
</organism>
<feature type="transmembrane region" description="Helical" evidence="1">
    <location>
        <begin position="296"/>
        <end position="314"/>
    </location>
</feature>
<sequence>MAELYVDVPGLTRLYNQLVRASGDATDALDYVHKHCDLRILDQGFIMLMIGPHGEAYRSLTTALERLQTLTQGAGTQINRAQVEYSRTDHQSAKQLDAAYPGAKDPAAAASAFTSHRPDLMPDDRAAFTDVAEATRALQNPQYAVGIEMWDINPLADLVSPAAWLRQTTIWVFGHDPLEGWASQFSGDWKAYVHCGNAMGRAGAACRLISENIAAAASDIPQAWRGNAADGAREWLLGLAVATAGIAQVCSDYYDLYLQAAEAIKKLYDVVAGLITDLIDMLIIISGALAAGAASIATIFGPIAGFSIAAYYAWQAYDLYKQISRFYGAAEDTLKLIGGSIGALDATLSMKAIPDVQPYHHPARY</sequence>
<dbReference type="Proteomes" id="UP000598146">
    <property type="component" value="Unassembled WGS sequence"/>
</dbReference>
<evidence type="ECO:0000313" key="3">
    <source>
        <dbReference type="Proteomes" id="UP000598146"/>
    </source>
</evidence>
<evidence type="ECO:0000313" key="2">
    <source>
        <dbReference type="EMBL" id="MBG0568181.1"/>
    </source>
</evidence>
<dbReference type="AlphaFoldDB" id="A0A931CKP1"/>
<proteinExistence type="predicted"/>
<dbReference type="EMBL" id="JADQTO010000035">
    <property type="protein sequence ID" value="MBG0568181.1"/>
    <property type="molecule type" value="Genomic_DNA"/>
</dbReference>
<name>A0A931CKP1_9ACTN</name>
<dbReference type="RefSeq" id="WP_196419958.1">
    <property type="nucleotide sequence ID" value="NZ_JADQTO010000035.1"/>
</dbReference>
<evidence type="ECO:0000256" key="1">
    <source>
        <dbReference type="SAM" id="Phobius"/>
    </source>
</evidence>